<dbReference type="KEGG" id="btab:109033349"/>
<dbReference type="PRINTS" id="PR00705">
    <property type="entry name" value="PAPAIN"/>
</dbReference>
<dbReference type="Gene3D" id="3.90.70.10">
    <property type="entry name" value="Cysteine proteinases"/>
    <property type="match status" value="1"/>
</dbReference>
<feature type="chain" id="PRO_5040505055" description="Peptidase C1A papain C-terminal domain-containing protein" evidence="9">
    <location>
        <begin position="20"/>
        <end position="368"/>
    </location>
</feature>
<dbReference type="InterPro" id="IPR013128">
    <property type="entry name" value="Peptidase_C1A"/>
</dbReference>
<dbReference type="Pfam" id="PF00112">
    <property type="entry name" value="Peptidase_C1"/>
    <property type="match status" value="1"/>
</dbReference>
<name>A0A9P0A2W5_BEMTA</name>
<evidence type="ECO:0000256" key="1">
    <source>
        <dbReference type="ARBA" id="ARBA00008455"/>
    </source>
</evidence>
<dbReference type="InterPro" id="IPR038765">
    <property type="entry name" value="Papain-like_cys_pep_sf"/>
</dbReference>
<keyword evidence="5" id="KW-0788">Thiol protease</keyword>
<evidence type="ECO:0000256" key="2">
    <source>
        <dbReference type="ARBA" id="ARBA00022670"/>
    </source>
</evidence>
<evidence type="ECO:0000313" key="12">
    <source>
        <dbReference type="Proteomes" id="UP001152759"/>
    </source>
</evidence>
<gene>
    <name evidence="11" type="ORF">BEMITA_LOCUS2619</name>
</gene>
<dbReference type="GO" id="GO:0004197">
    <property type="term" value="F:cysteine-type endopeptidase activity"/>
    <property type="evidence" value="ECO:0007669"/>
    <property type="project" value="InterPro"/>
</dbReference>
<evidence type="ECO:0000256" key="7">
    <source>
        <dbReference type="ARBA" id="ARBA00023157"/>
    </source>
</evidence>
<evidence type="ECO:0000256" key="8">
    <source>
        <dbReference type="SAM" id="MobiDB-lite"/>
    </source>
</evidence>
<comment type="similarity">
    <text evidence="1">Belongs to the peptidase C1 family.</text>
</comment>
<dbReference type="InterPro" id="IPR000668">
    <property type="entry name" value="Peptidase_C1A_C"/>
</dbReference>
<evidence type="ECO:0000256" key="9">
    <source>
        <dbReference type="SAM" id="SignalP"/>
    </source>
</evidence>
<dbReference type="PANTHER" id="PTHR12411">
    <property type="entry name" value="CYSTEINE PROTEASE FAMILY C1-RELATED"/>
    <property type="match status" value="1"/>
</dbReference>
<keyword evidence="2" id="KW-0645">Protease</keyword>
<dbReference type="PROSITE" id="PS00139">
    <property type="entry name" value="THIOL_PROTEASE_CYS"/>
    <property type="match status" value="1"/>
</dbReference>
<dbReference type="FunFam" id="3.90.70.10:FF:000031">
    <property type="entry name" value="Cathepsin B"/>
    <property type="match status" value="1"/>
</dbReference>
<keyword evidence="6" id="KW-0865">Zymogen</keyword>
<dbReference type="InterPro" id="IPR000169">
    <property type="entry name" value="Pept_cys_AS"/>
</dbReference>
<evidence type="ECO:0000256" key="3">
    <source>
        <dbReference type="ARBA" id="ARBA00022729"/>
    </source>
</evidence>
<dbReference type="SUPFAM" id="SSF54001">
    <property type="entry name" value="Cysteine proteinases"/>
    <property type="match status" value="1"/>
</dbReference>
<evidence type="ECO:0000256" key="5">
    <source>
        <dbReference type="ARBA" id="ARBA00022807"/>
    </source>
</evidence>
<feature type="region of interest" description="Disordered" evidence="8">
    <location>
        <begin position="340"/>
        <end position="368"/>
    </location>
</feature>
<keyword evidence="12" id="KW-1185">Reference proteome</keyword>
<evidence type="ECO:0000313" key="11">
    <source>
        <dbReference type="EMBL" id="CAH0383147.1"/>
    </source>
</evidence>
<dbReference type="Pfam" id="PF08127">
    <property type="entry name" value="Propeptide_C1"/>
    <property type="match status" value="1"/>
</dbReference>
<proteinExistence type="inferred from homology"/>
<dbReference type="AlphaFoldDB" id="A0A9P0A2W5"/>
<feature type="domain" description="Peptidase C1A papain C-terminal" evidence="10">
    <location>
        <begin position="84"/>
        <end position="337"/>
    </location>
</feature>
<reference evidence="11" key="1">
    <citation type="submission" date="2021-12" db="EMBL/GenBank/DDBJ databases">
        <authorList>
            <person name="King R."/>
        </authorList>
    </citation>
    <scope>NUCLEOTIDE SEQUENCE</scope>
</reference>
<keyword evidence="3 9" id="KW-0732">Signal</keyword>
<keyword evidence="4" id="KW-0378">Hydrolase</keyword>
<dbReference type="InterPro" id="IPR025660">
    <property type="entry name" value="Pept_his_AS"/>
</dbReference>
<dbReference type="SMART" id="SM00645">
    <property type="entry name" value="Pept_C1"/>
    <property type="match status" value="1"/>
</dbReference>
<evidence type="ECO:0000259" key="10">
    <source>
        <dbReference type="SMART" id="SM00645"/>
    </source>
</evidence>
<dbReference type="CDD" id="cd02620">
    <property type="entry name" value="Peptidase_C1A_CathepsinB"/>
    <property type="match status" value="1"/>
</dbReference>
<organism evidence="11 12">
    <name type="scientific">Bemisia tabaci</name>
    <name type="common">Sweetpotato whitefly</name>
    <name type="synonym">Aleurodes tabaci</name>
    <dbReference type="NCBI Taxonomy" id="7038"/>
    <lineage>
        <taxon>Eukaryota</taxon>
        <taxon>Metazoa</taxon>
        <taxon>Ecdysozoa</taxon>
        <taxon>Arthropoda</taxon>
        <taxon>Hexapoda</taxon>
        <taxon>Insecta</taxon>
        <taxon>Pterygota</taxon>
        <taxon>Neoptera</taxon>
        <taxon>Paraneoptera</taxon>
        <taxon>Hemiptera</taxon>
        <taxon>Sternorrhyncha</taxon>
        <taxon>Aleyrodoidea</taxon>
        <taxon>Aleyrodidae</taxon>
        <taxon>Aleyrodinae</taxon>
        <taxon>Bemisia</taxon>
    </lineage>
</organism>
<dbReference type="Proteomes" id="UP001152759">
    <property type="component" value="Chromosome 10"/>
</dbReference>
<dbReference type="PROSITE" id="PS00639">
    <property type="entry name" value="THIOL_PROTEASE_HIS"/>
    <property type="match status" value="1"/>
</dbReference>
<evidence type="ECO:0000256" key="6">
    <source>
        <dbReference type="ARBA" id="ARBA00023145"/>
    </source>
</evidence>
<evidence type="ECO:0000256" key="4">
    <source>
        <dbReference type="ARBA" id="ARBA00022801"/>
    </source>
</evidence>
<dbReference type="InterPro" id="IPR012599">
    <property type="entry name" value="Propeptide_C1A"/>
</dbReference>
<keyword evidence="7" id="KW-1015">Disulfide bond</keyword>
<sequence>MKVVIFFLCISAYVKVSLAEGAYFLSDDFINDINSKQDQWKAGRNFDPNTPEEDIKVRLGAILDGDVKPRVKTFDPNWPAETKIPKNFDARKRWRKQCPRIAEVLDQGKCGSCWAIAVTQAFTDRWCIITKGKHQMRLSTSNLLSCCYLCGFGCDGGFPGMAWLYVQRHGLPSGGNYNTTEGCQPYSIPSPCKYQGDDSPYQPCTPVKETPPCESRCTNSKYSKRLDKDYRYGHDMYAVPHDEKSIMREILAYGPVSTAFGVMDDFPSYKSGVYEPSASAKFLGGHAVKVLGWGVENKVPYWLVMNSWNEYWGDHGLIKIKRNSPRVKLEVACLAAVPNTKKKSTEDMEDPEAVADSSVESLNEDEEV</sequence>
<dbReference type="EMBL" id="OU963871">
    <property type="protein sequence ID" value="CAH0383147.1"/>
    <property type="molecule type" value="Genomic_DNA"/>
</dbReference>
<protein>
    <recommendedName>
        <fullName evidence="10">Peptidase C1A papain C-terminal domain-containing protein</fullName>
    </recommendedName>
</protein>
<accession>A0A9P0A2W5</accession>
<dbReference type="GO" id="GO:0006508">
    <property type="term" value="P:proteolysis"/>
    <property type="evidence" value="ECO:0007669"/>
    <property type="project" value="UniProtKB-KW"/>
</dbReference>
<feature type="signal peptide" evidence="9">
    <location>
        <begin position="1"/>
        <end position="19"/>
    </location>
</feature>